<accession>A0A2J6TIT1</accession>
<dbReference type="PANTHER" id="PTHR12112:SF39">
    <property type="entry name" value="EG:152A3.5 PROTEIN (FBGN0003116_PN PROTEIN)"/>
    <property type="match status" value="1"/>
</dbReference>
<dbReference type="InterPro" id="IPR004097">
    <property type="entry name" value="DHHA2"/>
</dbReference>
<keyword evidence="2" id="KW-0479">Metal-binding</keyword>
<keyword evidence="7" id="KW-1185">Reference proteome</keyword>
<dbReference type="Gene3D" id="3.10.310.20">
    <property type="entry name" value="DHHA2 domain"/>
    <property type="match status" value="1"/>
</dbReference>
<dbReference type="FunCoup" id="A0A2J6TIT1">
    <property type="interactions" value="217"/>
</dbReference>
<dbReference type="RefSeq" id="XP_024739834.1">
    <property type="nucleotide sequence ID" value="XM_024874420.1"/>
</dbReference>
<dbReference type="STRING" id="1095630.A0A2J6TIT1"/>
<sequence length="404" mass="45722">MPLARASLRSFLHSAKSTLNNDVKQHSPVTFVIGNESADLDSLCSAVVLAYLRTYSPFSKSNTVYVPLANLPRADLSLRPELLPVLSHANLKLSDLITLSDLTKFPHHIPVEQMKWILVDHNALQGELGKIYHSRVVGCIDHHDEEYKVPWDCDTEPRIVRKSGSCSSLVLEYCKKDWNELGKQFGEEERAWNAELARLAIAPVLIDTQNLRDENKTTPTDTKAVRYLEGWIMAAEDGESYKTEDYFNEISRAKEDIGSLSLPDILRKDYKQWNESIANLGVSSVVKDVGFLIEKAGSEEKFFEAVKEFAKQRNLSLFSIMTTSNPDSVFKRELMVWGLDGKGVEAAKTFSADAEKKLGLAEWQNGALDVERDSEWRRCWWQKKVENSRKQVAPLLRTSLTSRG</sequence>
<dbReference type="SUPFAM" id="SSF64182">
    <property type="entry name" value="DHH phosphoesterases"/>
    <property type="match status" value="1"/>
</dbReference>
<evidence type="ECO:0000259" key="5">
    <source>
        <dbReference type="SMART" id="SM01131"/>
    </source>
</evidence>
<dbReference type="Proteomes" id="UP000235371">
    <property type="component" value="Unassembled WGS sequence"/>
</dbReference>
<dbReference type="InterPro" id="IPR038222">
    <property type="entry name" value="DHHA2_dom_sf"/>
</dbReference>
<comment type="cofactor">
    <cofactor evidence="1">
        <name>Mn(2+)</name>
        <dbReference type="ChEBI" id="CHEBI:29035"/>
    </cofactor>
</comment>
<dbReference type="Gene3D" id="3.90.1640.10">
    <property type="entry name" value="inorganic pyrophosphatase (n-terminal core)"/>
    <property type="match status" value="1"/>
</dbReference>
<proteinExistence type="predicted"/>
<dbReference type="AlphaFoldDB" id="A0A2J6TIT1"/>
<keyword evidence="4" id="KW-0464">Manganese</keyword>
<evidence type="ECO:0000256" key="4">
    <source>
        <dbReference type="ARBA" id="ARBA00023211"/>
    </source>
</evidence>
<dbReference type="InterPro" id="IPR038763">
    <property type="entry name" value="DHH_sf"/>
</dbReference>
<dbReference type="Pfam" id="PF01368">
    <property type="entry name" value="DHH"/>
    <property type="match status" value="1"/>
</dbReference>
<dbReference type="GO" id="GO:0046872">
    <property type="term" value="F:metal ion binding"/>
    <property type="evidence" value="ECO:0007669"/>
    <property type="project" value="UniProtKB-KW"/>
</dbReference>
<keyword evidence="3" id="KW-0378">Hydrolase</keyword>
<evidence type="ECO:0000313" key="6">
    <source>
        <dbReference type="EMBL" id="PMD62930.1"/>
    </source>
</evidence>
<reference evidence="6 7" key="1">
    <citation type="submission" date="2016-04" db="EMBL/GenBank/DDBJ databases">
        <title>A degradative enzymes factory behind the ericoid mycorrhizal symbiosis.</title>
        <authorList>
            <consortium name="DOE Joint Genome Institute"/>
            <person name="Martino E."/>
            <person name="Morin E."/>
            <person name="Grelet G."/>
            <person name="Kuo A."/>
            <person name="Kohler A."/>
            <person name="Daghino S."/>
            <person name="Barry K."/>
            <person name="Choi C."/>
            <person name="Cichocki N."/>
            <person name="Clum A."/>
            <person name="Copeland A."/>
            <person name="Hainaut M."/>
            <person name="Haridas S."/>
            <person name="Labutti K."/>
            <person name="Lindquist E."/>
            <person name="Lipzen A."/>
            <person name="Khouja H.-R."/>
            <person name="Murat C."/>
            <person name="Ohm R."/>
            <person name="Olson A."/>
            <person name="Spatafora J."/>
            <person name="Veneault-Fourrey C."/>
            <person name="Henrissat B."/>
            <person name="Grigoriev I."/>
            <person name="Martin F."/>
            <person name="Perotto S."/>
        </authorList>
    </citation>
    <scope>NUCLEOTIDE SEQUENCE [LARGE SCALE GENOMIC DNA]</scope>
    <source>
        <strain evidence="6 7">E</strain>
    </source>
</reference>
<dbReference type="GeneID" id="36582500"/>
<dbReference type="InParanoid" id="A0A2J6TIT1"/>
<dbReference type="InterPro" id="IPR001667">
    <property type="entry name" value="DDH_dom"/>
</dbReference>
<dbReference type="EMBL" id="KZ613783">
    <property type="protein sequence ID" value="PMD62930.1"/>
    <property type="molecule type" value="Genomic_DNA"/>
</dbReference>
<evidence type="ECO:0000313" key="7">
    <source>
        <dbReference type="Proteomes" id="UP000235371"/>
    </source>
</evidence>
<dbReference type="GO" id="GO:0005737">
    <property type="term" value="C:cytoplasm"/>
    <property type="evidence" value="ECO:0007669"/>
    <property type="project" value="InterPro"/>
</dbReference>
<evidence type="ECO:0000256" key="2">
    <source>
        <dbReference type="ARBA" id="ARBA00022723"/>
    </source>
</evidence>
<name>A0A2J6TIT1_9HELO</name>
<gene>
    <name evidence="6" type="ORF">K444DRAFT_525180</name>
</gene>
<evidence type="ECO:0000256" key="3">
    <source>
        <dbReference type="ARBA" id="ARBA00022801"/>
    </source>
</evidence>
<protein>
    <submittedName>
        <fullName evidence="6">DHH phosphoesterase</fullName>
    </submittedName>
</protein>
<dbReference type="Pfam" id="PF02833">
    <property type="entry name" value="DHHA2"/>
    <property type="match status" value="1"/>
</dbReference>
<dbReference type="OrthoDB" id="374045at2759"/>
<dbReference type="PANTHER" id="PTHR12112">
    <property type="entry name" value="BNIP - RELATED"/>
    <property type="match status" value="1"/>
</dbReference>
<evidence type="ECO:0000256" key="1">
    <source>
        <dbReference type="ARBA" id="ARBA00001936"/>
    </source>
</evidence>
<feature type="domain" description="DHHA2" evidence="5">
    <location>
        <begin position="247"/>
        <end position="400"/>
    </location>
</feature>
<dbReference type="SMART" id="SM01131">
    <property type="entry name" value="DHHA2"/>
    <property type="match status" value="1"/>
</dbReference>
<organism evidence="6 7">
    <name type="scientific">Hyaloscypha bicolor E</name>
    <dbReference type="NCBI Taxonomy" id="1095630"/>
    <lineage>
        <taxon>Eukaryota</taxon>
        <taxon>Fungi</taxon>
        <taxon>Dikarya</taxon>
        <taxon>Ascomycota</taxon>
        <taxon>Pezizomycotina</taxon>
        <taxon>Leotiomycetes</taxon>
        <taxon>Helotiales</taxon>
        <taxon>Hyaloscyphaceae</taxon>
        <taxon>Hyaloscypha</taxon>
        <taxon>Hyaloscypha bicolor</taxon>
    </lineage>
</organism>
<dbReference type="GO" id="GO:0004309">
    <property type="term" value="F:exopolyphosphatase activity"/>
    <property type="evidence" value="ECO:0007669"/>
    <property type="project" value="TreeGrafter"/>
</dbReference>